<sequence length="157" mass="17305">MAEVRSGFQKLVENGCTPRRRRGPGSIRGRLKEEGVLTAVLLLRAPTITTPSPRISHPCIISHFTHALHENEPITTQNGRHCGPLYFGLYRSQTEIERGPTIRVTVPLFGETPFFPPYLPLCLNPSPPIPSPPRPLSCTMTIMKDAGALLTSLLLLC</sequence>
<evidence type="ECO:0000313" key="3">
    <source>
        <dbReference type="WBParaSite" id="BPAG_0000025201-mRNA-1"/>
    </source>
</evidence>
<name>A0A0N4SX63_BRUPA</name>
<dbReference type="WBParaSite" id="BPAG_0000025201-mRNA-1">
    <property type="protein sequence ID" value="BPAG_0000025201-mRNA-1"/>
    <property type="gene ID" value="BPAG_0000025201"/>
</dbReference>
<gene>
    <name evidence="1" type="ORF">BPAG_LOCUS253</name>
</gene>
<dbReference type="Proteomes" id="UP000278627">
    <property type="component" value="Unassembled WGS sequence"/>
</dbReference>
<proteinExistence type="predicted"/>
<evidence type="ECO:0000313" key="1">
    <source>
        <dbReference type="EMBL" id="VDN81439.1"/>
    </source>
</evidence>
<reference evidence="1 2" key="2">
    <citation type="submission" date="2018-11" db="EMBL/GenBank/DDBJ databases">
        <authorList>
            <consortium name="Pathogen Informatics"/>
        </authorList>
    </citation>
    <scope>NUCLEOTIDE SEQUENCE [LARGE SCALE GENOMIC DNA]</scope>
</reference>
<keyword evidence="2" id="KW-1185">Reference proteome</keyword>
<accession>A0A0N4SX63</accession>
<protein>
    <submittedName>
        <fullName evidence="1 3">Uncharacterized protein</fullName>
    </submittedName>
</protein>
<reference evidence="3" key="1">
    <citation type="submission" date="2017-02" db="UniProtKB">
        <authorList>
            <consortium name="WormBaseParasite"/>
        </authorList>
    </citation>
    <scope>IDENTIFICATION</scope>
</reference>
<evidence type="ECO:0000313" key="2">
    <source>
        <dbReference type="Proteomes" id="UP000278627"/>
    </source>
</evidence>
<dbReference type="EMBL" id="UZAD01000010">
    <property type="protein sequence ID" value="VDN81439.1"/>
    <property type="molecule type" value="Genomic_DNA"/>
</dbReference>
<organism evidence="3">
    <name type="scientific">Brugia pahangi</name>
    <name type="common">Filarial nematode worm</name>
    <dbReference type="NCBI Taxonomy" id="6280"/>
    <lineage>
        <taxon>Eukaryota</taxon>
        <taxon>Metazoa</taxon>
        <taxon>Ecdysozoa</taxon>
        <taxon>Nematoda</taxon>
        <taxon>Chromadorea</taxon>
        <taxon>Rhabditida</taxon>
        <taxon>Spirurina</taxon>
        <taxon>Spiruromorpha</taxon>
        <taxon>Filarioidea</taxon>
        <taxon>Onchocercidae</taxon>
        <taxon>Brugia</taxon>
    </lineage>
</organism>
<dbReference type="AlphaFoldDB" id="A0A0N4SX63"/>